<evidence type="ECO:0000256" key="5">
    <source>
        <dbReference type="ARBA" id="ARBA00022989"/>
    </source>
</evidence>
<dbReference type="PANTHER" id="PTHR30250">
    <property type="entry name" value="PST FAMILY PREDICTED COLANIC ACID TRANSPORTER"/>
    <property type="match status" value="1"/>
</dbReference>
<feature type="transmembrane region" description="Helical" evidence="7">
    <location>
        <begin position="240"/>
        <end position="266"/>
    </location>
</feature>
<keyword evidence="9" id="KW-1185">Reference proteome</keyword>
<evidence type="ECO:0000256" key="6">
    <source>
        <dbReference type="ARBA" id="ARBA00023136"/>
    </source>
</evidence>
<feature type="transmembrane region" description="Helical" evidence="7">
    <location>
        <begin position="149"/>
        <end position="168"/>
    </location>
</feature>
<keyword evidence="3" id="KW-1003">Cell membrane</keyword>
<keyword evidence="5 7" id="KW-1133">Transmembrane helix</keyword>
<evidence type="ECO:0000313" key="8">
    <source>
        <dbReference type="EMBL" id="NKE69106.1"/>
    </source>
</evidence>
<dbReference type="Pfam" id="PF13440">
    <property type="entry name" value="Polysacc_synt_3"/>
    <property type="match status" value="1"/>
</dbReference>
<feature type="transmembrane region" description="Helical" evidence="7">
    <location>
        <begin position="447"/>
        <end position="467"/>
    </location>
</feature>
<dbReference type="GO" id="GO:0005886">
    <property type="term" value="C:plasma membrane"/>
    <property type="evidence" value="ECO:0007669"/>
    <property type="project" value="UniProtKB-SubCell"/>
</dbReference>
<feature type="transmembrane region" description="Helical" evidence="7">
    <location>
        <begin position="357"/>
        <end position="377"/>
    </location>
</feature>
<keyword evidence="6 7" id="KW-0472">Membrane</keyword>
<keyword evidence="4 7" id="KW-0812">Transmembrane</keyword>
<dbReference type="AlphaFoldDB" id="A0A7X6DKZ7"/>
<feature type="transmembrane region" description="Helical" evidence="7">
    <location>
        <begin position="84"/>
        <end position="110"/>
    </location>
</feature>
<feature type="transmembrane region" description="Helical" evidence="7">
    <location>
        <begin position="206"/>
        <end position="228"/>
    </location>
</feature>
<comment type="caution">
    <text evidence="8">The sequence shown here is derived from an EMBL/GenBank/DDBJ whole genome shotgun (WGS) entry which is preliminary data.</text>
</comment>
<evidence type="ECO:0000256" key="3">
    <source>
        <dbReference type="ARBA" id="ARBA00022475"/>
    </source>
</evidence>
<accession>A0A7X6DKZ7</accession>
<dbReference type="Proteomes" id="UP000521868">
    <property type="component" value="Unassembled WGS sequence"/>
</dbReference>
<evidence type="ECO:0000256" key="2">
    <source>
        <dbReference type="ARBA" id="ARBA00007430"/>
    </source>
</evidence>
<evidence type="ECO:0000256" key="7">
    <source>
        <dbReference type="SAM" id="Phobius"/>
    </source>
</evidence>
<protein>
    <submittedName>
        <fullName evidence="8">Oligosaccharide flippase family protein</fullName>
    </submittedName>
</protein>
<feature type="transmembrane region" description="Helical" evidence="7">
    <location>
        <begin position="383"/>
        <end position="404"/>
    </location>
</feature>
<proteinExistence type="inferred from homology"/>
<feature type="transmembrane region" description="Helical" evidence="7">
    <location>
        <begin position="329"/>
        <end position="350"/>
    </location>
</feature>
<dbReference type="InterPro" id="IPR050833">
    <property type="entry name" value="Poly_Biosynth_Transport"/>
</dbReference>
<feature type="transmembrane region" description="Helical" evidence="7">
    <location>
        <begin position="287"/>
        <end position="309"/>
    </location>
</feature>
<evidence type="ECO:0000256" key="1">
    <source>
        <dbReference type="ARBA" id="ARBA00004651"/>
    </source>
</evidence>
<feature type="transmembrane region" description="Helical" evidence="7">
    <location>
        <begin position="116"/>
        <end position="137"/>
    </location>
</feature>
<sequence length="503" mass="52525">MTSRALAALAERALKWSAATTVARFALQFGAQVALARILGPDNYGVYGIGIAVLTFVAFLSGSSFSWNLMLLPAVDDDDIRFSFTWQVIVGSGCALAMYAAAPAIAVFFGDARVEGMVQLLSIASLLTAASAPATCLLQRDLNFRMLGLVQLASYAAGYLLVGVPMALHGWGPYALGTAAVVQAAMVLITSYAARPHPLRPLLSHAGGAAALATGRTVFVTNVVNWILGNIDRVLIGRVLNAYAVGLYNVAYNLASIPSTLLLGALQPTFLAAGARLQDDPQRLAQGWRLALSCVMVLALPAGVVLALLSADLVQLLYGAAWSESSWVLGLLFLCLPAWACWGISTPVLWNTGRKHLEYMLQLPLLAIALPAWWVMAPSGIRAIATVSAFIIFARAAVIVIAALRALGLHWLVVAGPLARGAGLAAVCALAVLTARHAAAGSALPGISLAAGSAGALAVLLLVLGVWPQLLGAEARAVLARFMPFLRTAPEAPFGARPEGLPR</sequence>
<reference evidence="8 9" key="1">
    <citation type="journal article" date="2020" name="Nature">
        <title>Bacterial chemolithoautotrophy via manganese oxidation.</title>
        <authorList>
            <person name="Yu H."/>
            <person name="Leadbetter J.R."/>
        </authorList>
    </citation>
    <scope>NUCLEOTIDE SEQUENCE [LARGE SCALE GENOMIC DNA]</scope>
    <source>
        <strain evidence="8 9">RBP-1</strain>
    </source>
</reference>
<dbReference type="RefSeq" id="WP_168110247.1">
    <property type="nucleotide sequence ID" value="NZ_VTOX01000015.1"/>
</dbReference>
<feature type="transmembrane region" description="Helical" evidence="7">
    <location>
        <begin position="411"/>
        <end position="435"/>
    </location>
</feature>
<name>A0A7X6DKZ7_9BURK</name>
<feature type="transmembrane region" description="Helical" evidence="7">
    <location>
        <begin position="46"/>
        <end position="72"/>
    </location>
</feature>
<gene>
    <name evidence="8" type="ORF">RAMLITH_25150</name>
</gene>
<evidence type="ECO:0000313" key="9">
    <source>
        <dbReference type="Proteomes" id="UP000521868"/>
    </source>
</evidence>
<dbReference type="PANTHER" id="PTHR30250:SF10">
    <property type="entry name" value="LIPOPOLYSACCHARIDE BIOSYNTHESIS PROTEIN WZXC"/>
    <property type="match status" value="1"/>
</dbReference>
<dbReference type="EMBL" id="VTOX01000015">
    <property type="protein sequence ID" value="NKE69106.1"/>
    <property type="molecule type" value="Genomic_DNA"/>
</dbReference>
<comment type="similarity">
    <text evidence="2">Belongs to the polysaccharide synthase family.</text>
</comment>
<comment type="subcellular location">
    <subcellularLocation>
        <location evidence="1">Cell membrane</location>
        <topology evidence="1">Multi-pass membrane protein</topology>
    </subcellularLocation>
</comment>
<feature type="transmembrane region" description="Helical" evidence="7">
    <location>
        <begin position="174"/>
        <end position="194"/>
    </location>
</feature>
<organism evidence="8 9">
    <name type="scientific">Ramlibacter lithotrophicus</name>
    <dbReference type="NCBI Taxonomy" id="2606681"/>
    <lineage>
        <taxon>Bacteria</taxon>
        <taxon>Pseudomonadati</taxon>
        <taxon>Pseudomonadota</taxon>
        <taxon>Betaproteobacteria</taxon>
        <taxon>Burkholderiales</taxon>
        <taxon>Comamonadaceae</taxon>
        <taxon>Ramlibacter</taxon>
    </lineage>
</organism>
<evidence type="ECO:0000256" key="4">
    <source>
        <dbReference type="ARBA" id="ARBA00022692"/>
    </source>
</evidence>